<sequence length="72" mass="7452">MAAQAKITIRVSSARGSSTISYGTSGRYISLATNILGNDLARQPVQPTSTDKAFWASVLSIVSADIAASPLP</sequence>
<proteinExistence type="predicted"/>
<comment type="caution">
    <text evidence="1">The sequence shown here is derived from an EMBL/GenBank/DDBJ whole genome shotgun (WGS) entry which is preliminary data.</text>
</comment>
<keyword evidence="2" id="KW-1185">Reference proteome</keyword>
<evidence type="ECO:0000313" key="2">
    <source>
        <dbReference type="Proteomes" id="UP000567293"/>
    </source>
</evidence>
<dbReference type="Proteomes" id="UP000567293">
    <property type="component" value="Unassembled WGS sequence"/>
</dbReference>
<organism evidence="1 2">
    <name type="scientific">Candidatus Acidiferrum panamense</name>
    <dbReference type="NCBI Taxonomy" id="2741543"/>
    <lineage>
        <taxon>Bacteria</taxon>
        <taxon>Pseudomonadati</taxon>
        <taxon>Acidobacteriota</taxon>
        <taxon>Terriglobia</taxon>
        <taxon>Candidatus Acidiferrales</taxon>
        <taxon>Candidatus Acidiferrum</taxon>
    </lineage>
</organism>
<gene>
    <name evidence="1" type="ORF">HRJ53_21590</name>
</gene>
<dbReference type="AlphaFoldDB" id="A0A7V8SZD9"/>
<name>A0A7V8SZD9_9BACT</name>
<protein>
    <submittedName>
        <fullName evidence="1">Uncharacterized protein</fullName>
    </submittedName>
</protein>
<evidence type="ECO:0000313" key="1">
    <source>
        <dbReference type="EMBL" id="MBA0087587.1"/>
    </source>
</evidence>
<dbReference type="EMBL" id="JACDQQ010002078">
    <property type="protein sequence ID" value="MBA0087587.1"/>
    <property type="molecule type" value="Genomic_DNA"/>
</dbReference>
<accession>A0A7V8SZD9</accession>
<reference evidence="1" key="1">
    <citation type="submission" date="2020-06" db="EMBL/GenBank/DDBJ databases">
        <title>Legume-microbial interactions unlock mineral nutrients during tropical forest succession.</title>
        <authorList>
            <person name="Epihov D.Z."/>
        </authorList>
    </citation>
    <scope>NUCLEOTIDE SEQUENCE [LARGE SCALE GENOMIC DNA]</scope>
    <source>
        <strain evidence="1">Pan2503</strain>
    </source>
</reference>